<dbReference type="PANTHER" id="PTHR41349:SF1">
    <property type="entry name" value="PROTEIN CBG08683"/>
    <property type="match status" value="1"/>
</dbReference>
<feature type="domain" description="Endonuclease/exonuclease/phosphatase" evidence="2">
    <location>
        <begin position="334"/>
        <end position="576"/>
    </location>
</feature>
<dbReference type="SUPFAM" id="SSF56219">
    <property type="entry name" value="DNase I-like"/>
    <property type="match status" value="1"/>
</dbReference>
<name>A0A941AM64_9ACTN</name>
<organism evidence="3 4">
    <name type="scientific">Microbispora oryzae</name>
    <dbReference type="NCBI Taxonomy" id="2806554"/>
    <lineage>
        <taxon>Bacteria</taxon>
        <taxon>Bacillati</taxon>
        <taxon>Actinomycetota</taxon>
        <taxon>Actinomycetes</taxon>
        <taxon>Streptosporangiales</taxon>
        <taxon>Streptosporangiaceae</taxon>
        <taxon>Microbispora</taxon>
    </lineage>
</organism>
<dbReference type="PANTHER" id="PTHR41349">
    <property type="match status" value="1"/>
</dbReference>
<keyword evidence="3" id="KW-0540">Nuclease</keyword>
<keyword evidence="3" id="KW-0255">Endonuclease</keyword>
<reference evidence="3" key="1">
    <citation type="submission" date="2021-02" db="EMBL/GenBank/DDBJ databases">
        <title>Draft genome sequence of Microbispora sp. RL4-1S isolated from rice leaves in Thailand.</title>
        <authorList>
            <person name="Muangham S."/>
            <person name="Duangmal K."/>
        </authorList>
    </citation>
    <scope>NUCLEOTIDE SEQUENCE</scope>
    <source>
        <strain evidence="3">RL4-1S</strain>
    </source>
</reference>
<dbReference type="Gene3D" id="3.60.10.10">
    <property type="entry name" value="Endonuclease/exonuclease/phosphatase"/>
    <property type="match status" value="1"/>
</dbReference>
<feature type="region of interest" description="Disordered" evidence="1">
    <location>
        <begin position="514"/>
        <end position="538"/>
    </location>
</feature>
<dbReference type="RefSeq" id="WP_210158280.1">
    <property type="nucleotide sequence ID" value="NZ_JAFCNB010000016.1"/>
</dbReference>
<feature type="compositionally biased region" description="Polar residues" evidence="1">
    <location>
        <begin position="1"/>
        <end position="23"/>
    </location>
</feature>
<dbReference type="Pfam" id="PF03372">
    <property type="entry name" value="Exo_endo_phos"/>
    <property type="match status" value="1"/>
</dbReference>
<feature type="region of interest" description="Disordered" evidence="1">
    <location>
        <begin position="1"/>
        <end position="27"/>
    </location>
</feature>
<evidence type="ECO:0000259" key="2">
    <source>
        <dbReference type="Pfam" id="PF03372"/>
    </source>
</evidence>
<keyword evidence="3" id="KW-0378">Hydrolase</keyword>
<gene>
    <name evidence="3" type="ORF">JOL79_24790</name>
</gene>
<feature type="compositionally biased region" description="Basic and acidic residues" evidence="1">
    <location>
        <begin position="525"/>
        <end position="538"/>
    </location>
</feature>
<evidence type="ECO:0000313" key="3">
    <source>
        <dbReference type="EMBL" id="MBP2707008.1"/>
    </source>
</evidence>
<dbReference type="InterPro" id="IPR005135">
    <property type="entry name" value="Endo/exonuclease/phosphatase"/>
</dbReference>
<evidence type="ECO:0000256" key="1">
    <source>
        <dbReference type="SAM" id="MobiDB-lite"/>
    </source>
</evidence>
<proteinExistence type="predicted"/>
<dbReference type="InterPro" id="IPR036691">
    <property type="entry name" value="Endo/exonu/phosph_ase_sf"/>
</dbReference>
<dbReference type="AlphaFoldDB" id="A0A941AM64"/>
<dbReference type="Proteomes" id="UP000674234">
    <property type="component" value="Unassembled WGS sequence"/>
</dbReference>
<keyword evidence="4" id="KW-1185">Reference proteome</keyword>
<comment type="caution">
    <text evidence="3">The sequence shown here is derived from an EMBL/GenBank/DDBJ whole genome shotgun (WGS) entry which is preliminary data.</text>
</comment>
<dbReference type="EMBL" id="JAFCNB010000016">
    <property type="protein sequence ID" value="MBP2707008.1"/>
    <property type="molecule type" value="Genomic_DNA"/>
</dbReference>
<dbReference type="GO" id="GO:0004519">
    <property type="term" value="F:endonuclease activity"/>
    <property type="evidence" value="ECO:0007669"/>
    <property type="project" value="UniProtKB-KW"/>
</dbReference>
<protein>
    <submittedName>
        <fullName evidence="3">Endonuclease/exonuclease/phosphatase family protein</fullName>
    </submittedName>
</protein>
<evidence type="ECO:0000313" key="4">
    <source>
        <dbReference type="Proteomes" id="UP000674234"/>
    </source>
</evidence>
<accession>A0A941AM64</accession>
<sequence length="590" mass="61721">MPPLSTAATAGSSVTLTSPSQPQKGDRLTFRWTTDAPDAKNWIGVYDGDRKPASGSGSLVWSYTAGESGEVTLNTSTLIGGPYTAYLLAKDGYGILAQSEPFSFAGSPSGDSIVLASPAHPLEGDRLTFHWTTEAPDAKNWIGVYDGNRQPGNGGSLVWVYTPGASGDTTLDTGGLTGGPYTAYLLAKDGYGVLAKTTPFGFAPRPVTPRPYAAVDAFTTAPQTVGTALSVRLGGLWVRPEGNPDGRAEFTRAEGDAWLSVTADGTVTGTVPARAPKTPGRLLVGVRDSAAGTDTVTVQVPVRQTGDRVPLKIATLNLWDAGTHVAGALEKQIRLVLTQNLDVVALQETGDTGARALADALGWNVHQTTGGLGIVSRHPLGDVVVATAGLPAAAATVRLPGDRTVRLWTAQLDEAGYGPYALLAGRTAADVEAAEKLTLRYRQVQALLTAMRGDLSSGVPVVLAAGLASPSHLDWTSRTASAHGGVRRLRWPVTYELERAKLVDAFREANPNPAKAPGYTWSPVRPERDGGGPEPQDRVDQIQYAGALKVVEAHTLYTGWPRPVPGTAGNGWPSDHAAAVVTFTLSASRG</sequence>